<evidence type="ECO:0000313" key="8">
    <source>
        <dbReference type="Proteomes" id="UP001196413"/>
    </source>
</evidence>
<dbReference type="SMART" id="SM00356">
    <property type="entry name" value="ZnF_C3H1"/>
    <property type="match status" value="1"/>
</dbReference>
<evidence type="ECO:0000256" key="5">
    <source>
        <dbReference type="SAM" id="MobiDB-lite"/>
    </source>
</evidence>
<name>A0AAD5RCN3_PARTN</name>
<proteinExistence type="predicted"/>
<keyword evidence="3 4" id="KW-0862">Zinc</keyword>
<reference evidence="7" key="1">
    <citation type="submission" date="2021-06" db="EMBL/GenBank/DDBJ databases">
        <title>Parelaphostrongylus tenuis whole genome reference sequence.</title>
        <authorList>
            <person name="Garwood T.J."/>
            <person name="Larsen P.A."/>
            <person name="Fountain-Jones N.M."/>
            <person name="Garbe J.R."/>
            <person name="Macchietto M.G."/>
            <person name="Kania S.A."/>
            <person name="Gerhold R.W."/>
            <person name="Richards J.E."/>
            <person name="Wolf T.M."/>
        </authorList>
    </citation>
    <scope>NUCLEOTIDE SEQUENCE</scope>
    <source>
        <strain evidence="7">MNPRO001-30</strain>
        <tissue evidence="7">Meninges</tissue>
    </source>
</reference>
<keyword evidence="8" id="KW-1185">Reference proteome</keyword>
<dbReference type="Proteomes" id="UP001196413">
    <property type="component" value="Unassembled WGS sequence"/>
</dbReference>
<feature type="compositionally biased region" description="Polar residues" evidence="5">
    <location>
        <begin position="91"/>
        <end position="102"/>
    </location>
</feature>
<gene>
    <name evidence="7" type="ORF">KIN20_036522</name>
</gene>
<feature type="zinc finger region" description="C3H1-type" evidence="4">
    <location>
        <begin position="138"/>
        <end position="165"/>
    </location>
</feature>
<keyword evidence="1 4" id="KW-0479">Metal-binding</keyword>
<dbReference type="InterPro" id="IPR000571">
    <property type="entry name" value="Znf_CCCH"/>
</dbReference>
<dbReference type="Gene3D" id="4.10.1000.10">
    <property type="entry name" value="Zinc finger, CCCH-type"/>
    <property type="match status" value="1"/>
</dbReference>
<evidence type="ECO:0000259" key="6">
    <source>
        <dbReference type="PROSITE" id="PS50103"/>
    </source>
</evidence>
<dbReference type="AlphaFoldDB" id="A0AAD5RCN3"/>
<sequence>MALNLISAYGSDVGSSDGSDFDGSCGDSPPDDETGHTLDDDDSPRDVEEEVTLKSSYLFGGDEGTSSDDEEEEVDQTKDVKAGATKATTGSAQRLPSASSILKGTHVSSSVFSSEREREDHAQVLTLSQHVPLTEKAEKKKPLCRAFARGKCRRGDRCRFAHPVVSVAPKDAAIITDAPRMYNADDVFAKKPKIA</sequence>
<dbReference type="Pfam" id="PF00642">
    <property type="entry name" value="zf-CCCH"/>
    <property type="match status" value="1"/>
</dbReference>
<evidence type="ECO:0000313" key="7">
    <source>
        <dbReference type="EMBL" id="KAJ1373960.1"/>
    </source>
</evidence>
<feature type="domain" description="C3H1-type" evidence="6">
    <location>
        <begin position="138"/>
        <end position="165"/>
    </location>
</feature>
<dbReference type="EMBL" id="JAHQIW010007368">
    <property type="protein sequence ID" value="KAJ1373960.1"/>
    <property type="molecule type" value="Genomic_DNA"/>
</dbReference>
<keyword evidence="2 4" id="KW-0863">Zinc-finger</keyword>
<evidence type="ECO:0000256" key="4">
    <source>
        <dbReference type="PROSITE-ProRule" id="PRU00723"/>
    </source>
</evidence>
<evidence type="ECO:0000256" key="2">
    <source>
        <dbReference type="ARBA" id="ARBA00022771"/>
    </source>
</evidence>
<feature type="compositionally biased region" description="Acidic residues" evidence="5">
    <location>
        <begin position="39"/>
        <end position="50"/>
    </location>
</feature>
<comment type="caution">
    <text evidence="7">The sequence shown here is derived from an EMBL/GenBank/DDBJ whole genome shotgun (WGS) entry which is preliminary data.</text>
</comment>
<accession>A0AAD5RCN3</accession>
<feature type="compositionally biased region" description="Low complexity" evidence="5">
    <location>
        <begin position="10"/>
        <end position="28"/>
    </location>
</feature>
<dbReference type="PROSITE" id="PS50103">
    <property type="entry name" value="ZF_C3H1"/>
    <property type="match status" value="1"/>
</dbReference>
<feature type="compositionally biased region" description="Acidic residues" evidence="5">
    <location>
        <begin position="65"/>
        <end position="74"/>
    </location>
</feature>
<feature type="region of interest" description="Disordered" evidence="5">
    <location>
        <begin position="1"/>
        <end position="119"/>
    </location>
</feature>
<dbReference type="SUPFAM" id="SSF90229">
    <property type="entry name" value="CCCH zinc finger"/>
    <property type="match status" value="1"/>
</dbReference>
<dbReference type="GO" id="GO:0008270">
    <property type="term" value="F:zinc ion binding"/>
    <property type="evidence" value="ECO:0007669"/>
    <property type="project" value="UniProtKB-KW"/>
</dbReference>
<evidence type="ECO:0000256" key="3">
    <source>
        <dbReference type="ARBA" id="ARBA00022833"/>
    </source>
</evidence>
<protein>
    <recommendedName>
        <fullName evidence="6">C3H1-type domain-containing protein</fullName>
    </recommendedName>
</protein>
<dbReference type="InterPro" id="IPR036855">
    <property type="entry name" value="Znf_CCCH_sf"/>
</dbReference>
<evidence type="ECO:0000256" key="1">
    <source>
        <dbReference type="ARBA" id="ARBA00022723"/>
    </source>
</evidence>
<organism evidence="7 8">
    <name type="scientific">Parelaphostrongylus tenuis</name>
    <name type="common">Meningeal worm</name>
    <dbReference type="NCBI Taxonomy" id="148309"/>
    <lineage>
        <taxon>Eukaryota</taxon>
        <taxon>Metazoa</taxon>
        <taxon>Ecdysozoa</taxon>
        <taxon>Nematoda</taxon>
        <taxon>Chromadorea</taxon>
        <taxon>Rhabditida</taxon>
        <taxon>Rhabditina</taxon>
        <taxon>Rhabditomorpha</taxon>
        <taxon>Strongyloidea</taxon>
        <taxon>Metastrongylidae</taxon>
        <taxon>Parelaphostrongylus</taxon>
    </lineage>
</organism>